<evidence type="ECO:0000313" key="9">
    <source>
        <dbReference type="EMBL" id="EEC51277.1"/>
    </source>
</evidence>
<evidence type="ECO:0000256" key="6">
    <source>
        <dbReference type="ARBA" id="ARBA00023136"/>
    </source>
</evidence>
<dbReference type="EMBL" id="CM000605">
    <property type="protein sequence ID" value="EEC51277.1"/>
    <property type="molecule type" value="Genomic_DNA"/>
</dbReference>
<feature type="transmembrane region" description="Helical" evidence="8">
    <location>
        <begin position="49"/>
        <end position="70"/>
    </location>
</feature>
<sequence length="195" mass="22034">MASFFQDSLNKAKLSFVRADPGDDVEEQQPDRLEELAEYCPTLTFQQRLIGFAVCFGMGYVMSFFSFRFFIKLIEGHPLPFAFNYTAGQIMQLLASVFLCGPKRQFKSMFDEKRRETSITYLSCLGATMVVIFVPMPALPKLILLLLLTVTQFCASLWYTLSYIPYGRKTALRMIKNALGIDESSYAGILGSTTT</sequence>
<dbReference type="InterPro" id="IPR011691">
    <property type="entry name" value="Vesicle_transpt_SFT2"/>
</dbReference>
<comment type="similarity">
    <text evidence="7 8">Belongs to the SFT2 family.</text>
</comment>
<dbReference type="PANTHER" id="PTHR23137">
    <property type="entry name" value="VESICLE TRANSPORT PROTEIN-RELATED"/>
    <property type="match status" value="1"/>
</dbReference>
<dbReference type="GO" id="GO:0016020">
    <property type="term" value="C:membrane"/>
    <property type="evidence" value="ECO:0007669"/>
    <property type="project" value="UniProtKB-SubCell"/>
</dbReference>
<protein>
    <recommendedName>
        <fullName evidence="8">Vesicle transport protein</fullName>
    </recommendedName>
</protein>
<comment type="function">
    <text evidence="8">May be involved in fusion of retrograde transport vesicles derived from an endocytic compartment with the Golgi complex.</text>
</comment>
<feature type="transmembrane region" description="Helical" evidence="8">
    <location>
        <begin position="142"/>
        <end position="166"/>
    </location>
</feature>
<dbReference type="eggNOG" id="KOG2887">
    <property type="taxonomic scope" value="Eukaryota"/>
</dbReference>
<dbReference type="AlphaFoldDB" id="B7FQ40"/>
<dbReference type="GO" id="GO:0005737">
    <property type="term" value="C:cytoplasm"/>
    <property type="evidence" value="ECO:0007669"/>
    <property type="project" value="UniProtKB-ARBA"/>
</dbReference>
<keyword evidence="6 8" id="KW-0472">Membrane</keyword>
<evidence type="ECO:0000256" key="3">
    <source>
        <dbReference type="ARBA" id="ARBA00022692"/>
    </source>
</evidence>
<dbReference type="STRING" id="556484.B7FQ40"/>
<name>B7FQ40_PHATC</name>
<dbReference type="GO" id="GO:0012505">
    <property type="term" value="C:endomembrane system"/>
    <property type="evidence" value="ECO:0007669"/>
    <property type="project" value="UniProtKB-ARBA"/>
</dbReference>
<dbReference type="Pfam" id="PF04178">
    <property type="entry name" value="Got1"/>
    <property type="match status" value="1"/>
</dbReference>
<dbReference type="PaxDb" id="2850-Phatr42946"/>
<reference evidence="10" key="2">
    <citation type="submission" date="2008-08" db="EMBL/GenBank/DDBJ databases">
        <authorList>
            <consortium name="Diatom Consortium"/>
            <person name="Grigoriev I."/>
            <person name="Grimwood J."/>
            <person name="Kuo A."/>
            <person name="Otillar R.P."/>
            <person name="Salamov A."/>
            <person name="Detter J.C."/>
            <person name="Lindquist E."/>
            <person name="Shapiro H."/>
            <person name="Lucas S."/>
            <person name="Glavina del Rio T."/>
            <person name="Pitluck S."/>
            <person name="Rokhsar D."/>
            <person name="Bowler C."/>
        </authorList>
    </citation>
    <scope>GENOME REANNOTATION</scope>
    <source>
        <strain evidence="10">CCAP 1055/1</strain>
    </source>
</reference>
<evidence type="ECO:0000256" key="4">
    <source>
        <dbReference type="ARBA" id="ARBA00022927"/>
    </source>
</evidence>
<evidence type="ECO:0000313" key="10">
    <source>
        <dbReference type="Proteomes" id="UP000000759"/>
    </source>
</evidence>
<evidence type="ECO:0000256" key="2">
    <source>
        <dbReference type="ARBA" id="ARBA00022448"/>
    </source>
</evidence>
<evidence type="ECO:0000256" key="1">
    <source>
        <dbReference type="ARBA" id="ARBA00004141"/>
    </source>
</evidence>
<organism evidence="9 10">
    <name type="scientific">Phaeodactylum tricornutum (strain CCAP 1055/1)</name>
    <dbReference type="NCBI Taxonomy" id="556484"/>
    <lineage>
        <taxon>Eukaryota</taxon>
        <taxon>Sar</taxon>
        <taxon>Stramenopiles</taxon>
        <taxon>Ochrophyta</taxon>
        <taxon>Bacillariophyta</taxon>
        <taxon>Bacillariophyceae</taxon>
        <taxon>Bacillariophycidae</taxon>
        <taxon>Naviculales</taxon>
        <taxon>Phaeodactylaceae</taxon>
        <taxon>Phaeodactylum</taxon>
    </lineage>
</organism>
<keyword evidence="3 8" id="KW-0812">Transmembrane</keyword>
<keyword evidence="4 8" id="KW-0653">Protein transport</keyword>
<evidence type="ECO:0000256" key="8">
    <source>
        <dbReference type="RuleBase" id="RU363111"/>
    </source>
</evidence>
<keyword evidence="10" id="KW-1185">Reference proteome</keyword>
<dbReference type="GO" id="GO:0016192">
    <property type="term" value="P:vesicle-mediated transport"/>
    <property type="evidence" value="ECO:0007669"/>
    <property type="project" value="InterPro"/>
</dbReference>
<dbReference type="RefSeq" id="XP_002176814.1">
    <property type="nucleotide sequence ID" value="XM_002176778.1"/>
</dbReference>
<evidence type="ECO:0000256" key="7">
    <source>
        <dbReference type="ARBA" id="ARBA00025800"/>
    </source>
</evidence>
<comment type="subcellular location">
    <subcellularLocation>
        <location evidence="1 8">Membrane</location>
        <topology evidence="1 8">Multi-pass membrane protein</topology>
    </subcellularLocation>
</comment>
<feature type="transmembrane region" description="Helical" evidence="8">
    <location>
        <begin position="82"/>
        <end position="99"/>
    </location>
</feature>
<gene>
    <name evidence="9" type="ORF">PHATRDRAFT_42946</name>
</gene>
<reference evidence="9 10" key="1">
    <citation type="journal article" date="2008" name="Nature">
        <title>The Phaeodactylum genome reveals the evolutionary history of diatom genomes.</title>
        <authorList>
            <person name="Bowler C."/>
            <person name="Allen A.E."/>
            <person name="Badger J.H."/>
            <person name="Grimwood J."/>
            <person name="Jabbari K."/>
            <person name="Kuo A."/>
            <person name="Maheswari U."/>
            <person name="Martens C."/>
            <person name="Maumus F."/>
            <person name="Otillar R.P."/>
            <person name="Rayko E."/>
            <person name="Salamov A."/>
            <person name="Vandepoele K."/>
            <person name="Beszteri B."/>
            <person name="Gruber A."/>
            <person name="Heijde M."/>
            <person name="Katinka M."/>
            <person name="Mock T."/>
            <person name="Valentin K."/>
            <person name="Verret F."/>
            <person name="Berges J.A."/>
            <person name="Brownlee C."/>
            <person name="Cadoret J.P."/>
            <person name="Chiovitti A."/>
            <person name="Choi C.J."/>
            <person name="Coesel S."/>
            <person name="De Martino A."/>
            <person name="Detter J.C."/>
            <person name="Durkin C."/>
            <person name="Falciatore A."/>
            <person name="Fournet J."/>
            <person name="Haruta M."/>
            <person name="Huysman M.J."/>
            <person name="Jenkins B.D."/>
            <person name="Jiroutova K."/>
            <person name="Jorgensen R.E."/>
            <person name="Joubert Y."/>
            <person name="Kaplan A."/>
            <person name="Kroger N."/>
            <person name="Kroth P.G."/>
            <person name="La Roche J."/>
            <person name="Lindquist E."/>
            <person name="Lommer M."/>
            <person name="Martin-Jezequel V."/>
            <person name="Lopez P.J."/>
            <person name="Lucas S."/>
            <person name="Mangogna M."/>
            <person name="McGinnis K."/>
            <person name="Medlin L.K."/>
            <person name="Montsant A."/>
            <person name="Oudot-Le Secq M.P."/>
            <person name="Napoli C."/>
            <person name="Obornik M."/>
            <person name="Parker M.S."/>
            <person name="Petit J.L."/>
            <person name="Porcel B.M."/>
            <person name="Poulsen N."/>
            <person name="Robison M."/>
            <person name="Rychlewski L."/>
            <person name="Rynearson T.A."/>
            <person name="Schmutz J."/>
            <person name="Shapiro H."/>
            <person name="Siaut M."/>
            <person name="Stanley M."/>
            <person name="Sussman M.R."/>
            <person name="Taylor A.R."/>
            <person name="Vardi A."/>
            <person name="von Dassow P."/>
            <person name="Vyverman W."/>
            <person name="Willis A."/>
            <person name="Wyrwicz L.S."/>
            <person name="Rokhsar D.S."/>
            <person name="Weissenbach J."/>
            <person name="Armbrust E.V."/>
            <person name="Green B.R."/>
            <person name="Van de Peer Y."/>
            <person name="Grigoriev I.V."/>
        </authorList>
    </citation>
    <scope>NUCLEOTIDE SEQUENCE [LARGE SCALE GENOMIC DNA]</scope>
    <source>
        <strain evidence="9 10">CCAP 1055/1</strain>
    </source>
</reference>
<dbReference type="OrthoDB" id="73614at2759"/>
<dbReference type="InParanoid" id="B7FQ40"/>
<dbReference type="GeneID" id="7196777"/>
<feature type="transmembrane region" description="Helical" evidence="8">
    <location>
        <begin position="119"/>
        <end position="136"/>
    </location>
</feature>
<keyword evidence="5 8" id="KW-1133">Transmembrane helix</keyword>
<dbReference type="GO" id="GO:0015031">
    <property type="term" value="P:protein transport"/>
    <property type="evidence" value="ECO:0007669"/>
    <property type="project" value="UniProtKB-KW"/>
</dbReference>
<evidence type="ECO:0000256" key="5">
    <source>
        <dbReference type="ARBA" id="ARBA00022989"/>
    </source>
</evidence>
<dbReference type="Proteomes" id="UP000000759">
    <property type="component" value="Chromosome 1"/>
</dbReference>
<dbReference type="InterPro" id="IPR007305">
    <property type="entry name" value="Vesicle_transpt_Got1/SFT2"/>
</dbReference>
<proteinExistence type="inferred from homology"/>
<accession>B7FQ40</accession>
<keyword evidence="2 8" id="KW-0813">Transport</keyword>
<dbReference type="KEGG" id="pti:PHATRDRAFT_42946"/>
<dbReference type="PANTHER" id="PTHR23137:SF6">
    <property type="entry name" value="VESICLE TRANSPORT PROTEIN"/>
    <property type="match status" value="1"/>
</dbReference>